<dbReference type="EMBL" id="STFG01000001">
    <property type="protein sequence ID" value="THU05086.1"/>
    <property type="molecule type" value="Genomic_DNA"/>
</dbReference>
<dbReference type="RefSeq" id="WP_136571798.1">
    <property type="nucleotide sequence ID" value="NZ_STFG01000001.1"/>
</dbReference>
<evidence type="ECO:0000259" key="1">
    <source>
        <dbReference type="Pfam" id="PF04773"/>
    </source>
</evidence>
<comment type="caution">
    <text evidence="3">The sequence shown here is derived from an EMBL/GenBank/DDBJ whole genome shotgun (WGS) entry which is preliminary data.</text>
</comment>
<dbReference type="PANTHER" id="PTHR30273:SF2">
    <property type="entry name" value="PROTEIN FECR"/>
    <property type="match status" value="1"/>
</dbReference>
<evidence type="ECO:0000259" key="2">
    <source>
        <dbReference type="Pfam" id="PF16220"/>
    </source>
</evidence>
<gene>
    <name evidence="3" type="ORF">E9531_00595</name>
</gene>
<accession>A0A4V4GSN1</accession>
<proteinExistence type="predicted"/>
<protein>
    <submittedName>
        <fullName evidence="3">DUF4880 domain-containing protein</fullName>
    </submittedName>
</protein>
<sequence>MASHSDAAAQQANVLHEAAQWLLRLHYDTPAASDQLAFEQWLAQSDTHANAWQKALKVRQIFEVLQEDSAVGCDAAGTTANSDNGVRAHAEPGCPPMTGQAPSVAQQALKTLVAETQRKSQQARRRNLQLLGALMLAAPASWVAWRSSSWQQWRADVATSTGQRHTQMLPDGSLLVLNTGSAVNVAFSPKERRLQLLAGEILVTTHADAAALAPHRQAPMPQSRPFLIETAQGTIQALGTRFSVRILDDETTRVAVWEHAVQVTVRQGTTQLLHAQQQLDFTQASAQAPVLADVQSTLWQNGMLMAKDMRLDAVVAELARYRPGFLQCDRAVGGLRVSGALSLDDTDAALALIAQNLPVRIAQRTRYWVTVLAR</sequence>
<dbReference type="AlphaFoldDB" id="A0A4V4GSN1"/>
<organism evidence="3 4">
    <name type="scientific">Lampropedia puyangensis</name>
    <dbReference type="NCBI Taxonomy" id="1330072"/>
    <lineage>
        <taxon>Bacteria</taxon>
        <taxon>Pseudomonadati</taxon>
        <taxon>Pseudomonadota</taxon>
        <taxon>Betaproteobacteria</taxon>
        <taxon>Burkholderiales</taxon>
        <taxon>Comamonadaceae</taxon>
        <taxon>Lampropedia</taxon>
    </lineage>
</organism>
<dbReference type="Pfam" id="PF16220">
    <property type="entry name" value="DUF4880"/>
    <property type="match status" value="1"/>
</dbReference>
<evidence type="ECO:0000313" key="4">
    <source>
        <dbReference type="Proteomes" id="UP000308917"/>
    </source>
</evidence>
<dbReference type="GO" id="GO:0016989">
    <property type="term" value="F:sigma factor antagonist activity"/>
    <property type="evidence" value="ECO:0007669"/>
    <property type="project" value="TreeGrafter"/>
</dbReference>
<dbReference type="Proteomes" id="UP000308917">
    <property type="component" value="Unassembled WGS sequence"/>
</dbReference>
<reference evidence="3 4" key="1">
    <citation type="journal article" date="2015" name="Antonie Van Leeuwenhoek">
        <title>Lampropedia puyangensis sp. nov., isolated from symptomatic bark of Populus ? euramericana canker and emended description of Lampropedia hyalina (Ehrenberg 1832) Lee et al. 2004.</title>
        <authorList>
            <person name="Li Y."/>
            <person name="Wang T."/>
            <person name="Piao C.G."/>
            <person name="Wang L.F."/>
            <person name="Tian G.Z."/>
            <person name="Zhu T.H."/>
            <person name="Guo M.W."/>
        </authorList>
    </citation>
    <scope>NUCLEOTIDE SEQUENCE [LARGE SCALE GENOMIC DNA]</scope>
    <source>
        <strain evidence="3 4">2-bin</strain>
    </source>
</reference>
<dbReference type="InterPro" id="IPR012373">
    <property type="entry name" value="Ferrdict_sens_TM"/>
</dbReference>
<dbReference type="Gene3D" id="2.60.120.1440">
    <property type="match status" value="1"/>
</dbReference>
<dbReference type="PIRSF" id="PIRSF018266">
    <property type="entry name" value="FecR"/>
    <property type="match status" value="1"/>
</dbReference>
<feature type="domain" description="FecR protein" evidence="1">
    <location>
        <begin position="156"/>
        <end position="261"/>
    </location>
</feature>
<dbReference type="PANTHER" id="PTHR30273">
    <property type="entry name" value="PERIPLASMIC SIGNAL SENSOR AND SIGMA FACTOR ACTIVATOR FECR-RELATED"/>
    <property type="match status" value="1"/>
</dbReference>
<dbReference type="OrthoDB" id="1100567at2"/>
<feature type="domain" description="FecR N-terminal" evidence="2">
    <location>
        <begin position="17"/>
        <end position="55"/>
    </location>
</feature>
<name>A0A4V4GSN1_9BURK</name>
<keyword evidence="4" id="KW-1185">Reference proteome</keyword>
<evidence type="ECO:0000313" key="3">
    <source>
        <dbReference type="EMBL" id="THU05086.1"/>
    </source>
</evidence>
<dbReference type="Pfam" id="PF04773">
    <property type="entry name" value="FecR"/>
    <property type="match status" value="1"/>
</dbReference>
<dbReference type="InterPro" id="IPR006860">
    <property type="entry name" value="FecR"/>
</dbReference>
<dbReference type="InterPro" id="IPR032623">
    <property type="entry name" value="FecR_N"/>
</dbReference>